<sequence>MEVKVPSSASAPMMADDSAPPVEQPMGKITKIAGNEKQLEEIQAPNRPVAPVMMQFVKEAGKKVKKPSPRLLSAFPAPRILPPTPNSRSLFA</sequence>
<evidence type="ECO:0000256" key="1">
    <source>
        <dbReference type="SAM" id="MobiDB-lite"/>
    </source>
</evidence>
<accession>A0A9P8SMQ7</accession>
<comment type="caution">
    <text evidence="2">The sequence shown here is derived from an EMBL/GenBank/DDBJ whole genome shotgun (WGS) entry which is preliminary data.</text>
</comment>
<reference evidence="2" key="1">
    <citation type="submission" date="2021-09" db="EMBL/GenBank/DDBJ databases">
        <title>A high-quality genome of the endoparasitic fungus Hirsutella rhossiliensis with a comparison of Hirsutella genomes reveals transposable elements contributing to genome size variation.</title>
        <authorList>
            <person name="Lin R."/>
            <person name="Jiao Y."/>
            <person name="Sun X."/>
            <person name="Ling J."/>
            <person name="Xie B."/>
            <person name="Cheng X."/>
        </authorList>
    </citation>
    <scope>NUCLEOTIDE SEQUENCE</scope>
    <source>
        <strain evidence="2">HR02</strain>
    </source>
</reference>
<name>A0A9P8SMQ7_9HYPO</name>
<protein>
    <submittedName>
        <fullName evidence="2">Uncharacterized protein</fullName>
    </submittedName>
</protein>
<feature type="compositionally biased region" description="Low complexity" evidence="1">
    <location>
        <begin position="1"/>
        <end position="21"/>
    </location>
</feature>
<gene>
    <name evidence="2" type="ORF">HRG_02524</name>
</gene>
<dbReference type="GeneID" id="68351653"/>
<evidence type="ECO:0000313" key="3">
    <source>
        <dbReference type="Proteomes" id="UP000824596"/>
    </source>
</evidence>
<dbReference type="AlphaFoldDB" id="A0A9P8SMQ7"/>
<feature type="region of interest" description="Disordered" evidence="1">
    <location>
        <begin position="1"/>
        <end position="25"/>
    </location>
</feature>
<organism evidence="2 3">
    <name type="scientific">Hirsutella rhossiliensis</name>
    <dbReference type="NCBI Taxonomy" id="111463"/>
    <lineage>
        <taxon>Eukaryota</taxon>
        <taxon>Fungi</taxon>
        <taxon>Dikarya</taxon>
        <taxon>Ascomycota</taxon>
        <taxon>Pezizomycotina</taxon>
        <taxon>Sordariomycetes</taxon>
        <taxon>Hypocreomycetidae</taxon>
        <taxon>Hypocreales</taxon>
        <taxon>Ophiocordycipitaceae</taxon>
        <taxon>Hirsutella</taxon>
    </lineage>
</organism>
<proteinExistence type="predicted"/>
<keyword evidence="3" id="KW-1185">Reference proteome</keyword>
<evidence type="ECO:0000313" key="2">
    <source>
        <dbReference type="EMBL" id="KAH0967115.1"/>
    </source>
</evidence>
<dbReference type="Proteomes" id="UP000824596">
    <property type="component" value="Unassembled WGS sequence"/>
</dbReference>
<dbReference type="RefSeq" id="XP_044724628.1">
    <property type="nucleotide sequence ID" value="XM_044860995.1"/>
</dbReference>
<dbReference type="EMBL" id="JAIZPD010000002">
    <property type="protein sequence ID" value="KAH0967115.1"/>
    <property type="molecule type" value="Genomic_DNA"/>
</dbReference>